<dbReference type="KEGG" id="mgk:FSB76_08370"/>
<dbReference type="EMBL" id="CP042437">
    <property type="protein sequence ID" value="QEC80434.1"/>
    <property type="molecule type" value="Genomic_DNA"/>
</dbReference>
<organism evidence="2 3">
    <name type="scientific">Mucilaginibacter ginsenosidivorax</name>
    <dbReference type="NCBI Taxonomy" id="862126"/>
    <lineage>
        <taxon>Bacteria</taxon>
        <taxon>Pseudomonadati</taxon>
        <taxon>Bacteroidota</taxon>
        <taxon>Sphingobacteriia</taxon>
        <taxon>Sphingobacteriales</taxon>
        <taxon>Sphingobacteriaceae</taxon>
        <taxon>Mucilaginibacter</taxon>
    </lineage>
</organism>
<dbReference type="InterPro" id="IPR011576">
    <property type="entry name" value="Pyridox_Oxase_N"/>
</dbReference>
<reference evidence="2 3" key="1">
    <citation type="journal article" date="2013" name="J. Microbiol.">
        <title>Mucilaginibacter ginsenosidivorax sp. nov., with ginsenoside converting activity isolated from sediment.</title>
        <authorList>
            <person name="Kim J.K."/>
            <person name="Choi T.E."/>
            <person name="Liu Q.M."/>
            <person name="Park H.Y."/>
            <person name="Yi T.H."/>
            <person name="Yoon M.H."/>
            <person name="Kim S.C."/>
            <person name="Im W.T."/>
        </authorList>
    </citation>
    <scope>NUCLEOTIDE SEQUENCE [LARGE SCALE GENOMIC DNA]</scope>
    <source>
        <strain evidence="2 3">KHI28</strain>
    </source>
</reference>
<dbReference type="InterPro" id="IPR012349">
    <property type="entry name" value="Split_barrel_FMN-bd"/>
</dbReference>
<dbReference type="OrthoDB" id="115989at2"/>
<dbReference type="Proteomes" id="UP000321362">
    <property type="component" value="Chromosome"/>
</dbReference>
<evidence type="ECO:0000313" key="2">
    <source>
        <dbReference type="EMBL" id="QEC80434.1"/>
    </source>
</evidence>
<proteinExistence type="predicted"/>
<protein>
    <submittedName>
        <fullName evidence="2">Pyridoxamine 5'-phosphate oxidase family protein</fullName>
    </submittedName>
</protein>
<dbReference type="Pfam" id="PF01243">
    <property type="entry name" value="PNPOx_N"/>
    <property type="match status" value="1"/>
</dbReference>
<dbReference type="AlphaFoldDB" id="A0A5B8W967"/>
<dbReference type="Gene3D" id="2.30.110.10">
    <property type="entry name" value="Electron Transport, Fmn-binding Protein, Chain A"/>
    <property type="match status" value="1"/>
</dbReference>
<evidence type="ECO:0000313" key="3">
    <source>
        <dbReference type="Proteomes" id="UP000321362"/>
    </source>
</evidence>
<evidence type="ECO:0000259" key="1">
    <source>
        <dbReference type="Pfam" id="PF01243"/>
    </source>
</evidence>
<accession>A0A5B8W967</accession>
<feature type="domain" description="Pyridoxamine 5'-phosphate oxidase N-terminal" evidence="1">
    <location>
        <begin position="9"/>
        <end position="106"/>
    </location>
</feature>
<gene>
    <name evidence="2" type="ORF">FSB76_08370</name>
</gene>
<dbReference type="SUPFAM" id="SSF50475">
    <property type="entry name" value="FMN-binding split barrel"/>
    <property type="match status" value="1"/>
</dbReference>
<name>A0A5B8W967_9SPHI</name>
<keyword evidence="3" id="KW-1185">Reference proteome</keyword>
<sequence>MGKFFETIQPAHQAFIEKQKMFFVASAPLAAGGHVNLSPKGIDSFKVLSPTRVAYMDIIGSGNETSAHLLENGRITFMFCAFEGPPNILRLYGNGYTVLPGDEEWPLLAPHFDILLSTRQIIVANVYQVQTSCGFSVPYYSYEGERDQAYKWAANKGAEGLEAYKKEKNLVSLDGLPTALH</sequence>
<dbReference type="PANTHER" id="PTHR39336:SF1">
    <property type="entry name" value="PYRIDOXAMINE PHOSPHATE OXIDASE FAMILY PROTEIN (AFU_ORTHOLOGUE AFUA_6G11440)"/>
    <property type="match status" value="1"/>
</dbReference>
<dbReference type="PANTHER" id="PTHR39336">
    <property type="entry name" value="PYRIDOXAMINE PHOSPHATE OXIDASE FAMILY PROTEIN (AFU_ORTHOLOGUE AFUA_6G11440)"/>
    <property type="match status" value="1"/>
</dbReference>